<evidence type="ECO:0000313" key="2">
    <source>
        <dbReference type="EMBL" id="WCC80120.1"/>
    </source>
</evidence>
<dbReference type="Gene3D" id="3.90.550.10">
    <property type="entry name" value="Spore Coat Polysaccharide Biosynthesis Protein SpsA, Chain A"/>
    <property type="match status" value="2"/>
</dbReference>
<dbReference type="EC" id="2.4.-.-" evidence="2"/>
<sequence length="726" mass="79347">MTDVTVIIPVSQDWGCLPRQLQALANQNDAPKFEILVADAGCPRGVAELVERWRWRLDVRRVDATARPGDGYARNVAISHARSDLLMFTGTDVIVSSDWVRSGWEVGRDAPVFTGVHPGGDGLVSLDVDGCNFGVRRSTLIDARGFDASLSGTAADADLARRLTEAGQCVKLVADLRVNHDFRSQQGSTGLTPRIRATLFDRARRPAPDLGAGLDSATTDVPSVSVVIPHYGEVGPTMSVVRDLMAQEGATSFEIIVSDDCSPEPFPDGDGWTVVRSAVNGGYGAACNRGAKQATGEYVLFLNSDASLQPDFLRRFLDAARPWGRAVTAPAVRQQGEVRARLGRWGRPHHYIFNWATPGARFHGQEWFDWLQGQDVFAAHRLAEEGRGVVVDWVSGVAHMMPLQDFWAVGGFDEDFFMYCEEMDLHRRLREERGLNSVYLPQAEVGHVGGGSSSPDRVRSWNVDGEFRFFEKWGGAQCFMVGMIATSVLNFGWNCARKVRGIDVNSGRIFVNECRVIRHGWQHRKDSGPQRRPIRKVADVSVIIPAARPVLVVEPWAGRSRAGAQGLLDCTGSDVVTATADEGGRPSINDLISRVENWLDLHEDGIVAVPAGAGATSGRSAVMGGFRRSSSAARRTQSPVSVLVRDRVLEFLARRSLAHGGSDMVVLYEEKPELETGHPAWGSVVAAARCRDERLVVRYSIGDDGAGECGEREFYWVVMRGNDAVG</sequence>
<accession>A0ABY7QZL3</accession>
<dbReference type="GO" id="GO:0016757">
    <property type="term" value="F:glycosyltransferase activity"/>
    <property type="evidence" value="ECO:0007669"/>
    <property type="project" value="UniProtKB-KW"/>
</dbReference>
<reference evidence="2 3" key="2">
    <citation type="submission" date="2023-06" db="EMBL/GenBank/DDBJ databases">
        <title>The Gram-positive Non-spore-bearing Anaerobic Bacilli of Human Feces.</title>
        <authorList>
            <person name="Eggerth A.H."/>
        </authorList>
    </citation>
    <scope>NUCLEOTIDE SEQUENCE [LARGE SCALE GENOMIC DNA]</scope>
    <source>
        <strain evidence="2 3">CBA3108</strain>
    </source>
</reference>
<keyword evidence="3" id="KW-1185">Reference proteome</keyword>
<feature type="domain" description="Glycosyltransferase 2-like" evidence="1">
    <location>
        <begin position="5"/>
        <end position="102"/>
    </location>
</feature>
<reference evidence="2 3" key="1">
    <citation type="submission" date="2023-01" db="EMBL/GenBank/DDBJ databases">
        <authorList>
            <person name="Lee S.H."/>
            <person name="Jung H.S."/>
            <person name="Yun J.U."/>
        </authorList>
    </citation>
    <scope>NUCLEOTIDE SEQUENCE [LARGE SCALE GENOMIC DNA]</scope>
    <source>
        <strain evidence="2 3">CBA3108</strain>
    </source>
</reference>
<feature type="domain" description="Glycosyltransferase 2-like" evidence="1">
    <location>
        <begin position="225"/>
        <end position="341"/>
    </location>
</feature>
<gene>
    <name evidence="2" type="ORF">O6R08_00710</name>
</gene>
<dbReference type="InterPro" id="IPR001173">
    <property type="entry name" value="Glyco_trans_2-like"/>
</dbReference>
<evidence type="ECO:0000313" key="3">
    <source>
        <dbReference type="Proteomes" id="UP001212097"/>
    </source>
</evidence>
<dbReference type="PANTHER" id="PTHR43179">
    <property type="entry name" value="RHAMNOSYLTRANSFERASE WBBL"/>
    <property type="match status" value="1"/>
</dbReference>
<name>A0ABY7QZL3_9ACTN</name>
<organism evidence="2 3">
    <name type="scientific">Cutibacterium equinum</name>
    <dbReference type="NCBI Taxonomy" id="3016342"/>
    <lineage>
        <taxon>Bacteria</taxon>
        <taxon>Bacillati</taxon>
        <taxon>Actinomycetota</taxon>
        <taxon>Actinomycetes</taxon>
        <taxon>Propionibacteriales</taxon>
        <taxon>Propionibacteriaceae</taxon>
        <taxon>Cutibacterium</taxon>
    </lineage>
</organism>
<dbReference type="Pfam" id="PF00535">
    <property type="entry name" value="Glycos_transf_2"/>
    <property type="match status" value="2"/>
</dbReference>
<dbReference type="SUPFAM" id="SSF53448">
    <property type="entry name" value="Nucleotide-diphospho-sugar transferases"/>
    <property type="match status" value="2"/>
</dbReference>
<dbReference type="Proteomes" id="UP001212097">
    <property type="component" value="Chromosome"/>
</dbReference>
<protein>
    <submittedName>
        <fullName evidence="2">Glycosyltransferase</fullName>
        <ecNumber evidence="2">2.4.-.-</ecNumber>
    </submittedName>
</protein>
<keyword evidence="2" id="KW-0328">Glycosyltransferase</keyword>
<proteinExistence type="predicted"/>
<dbReference type="PANTHER" id="PTHR43179:SF7">
    <property type="entry name" value="RHAMNOSYLTRANSFERASE WBBL"/>
    <property type="match status" value="1"/>
</dbReference>
<evidence type="ECO:0000259" key="1">
    <source>
        <dbReference type="Pfam" id="PF00535"/>
    </source>
</evidence>
<dbReference type="RefSeq" id="WP_271418303.1">
    <property type="nucleotide sequence ID" value="NZ_CP115668.1"/>
</dbReference>
<dbReference type="CDD" id="cd00761">
    <property type="entry name" value="Glyco_tranf_GTA_type"/>
    <property type="match status" value="1"/>
</dbReference>
<dbReference type="EMBL" id="CP115668">
    <property type="protein sequence ID" value="WCC80120.1"/>
    <property type="molecule type" value="Genomic_DNA"/>
</dbReference>
<keyword evidence="2" id="KW-0808">Transferase</keyword>
<dbReference type="InterPro" id="IPR029044">
    <property type="entry name" value="Nucleotide-diphossugar_trans"/>
</dbReference>